<dbReference type="Gene3D" id="3.90.550.10">
    <property type="entry name" value="Spore Coat Polysaccharide Biosynthesis Protein SpsA, Chain A"/>
    <property type="match status" value="1"/>
</dbReference>
<keyword evidence="1" id="KW-0472">Membrane</keyword>
<proteinExistence type="predicted"/>
<protein>
    <submittedName>
        <fullName evidence="3">Glycosyltransferase</fullName>
    </submittedName>
</protein>
<dbReference type="KEGG" id="rbi:RB2501_15999"/>
<evidence type="ECO:0000313" key="3">
    <source>
        <dbReference type="EMBL" id="EAR15846.1"/>
    </source>
</evidence>
<organism evidence="3 4">
    <name type="scientific">Robiginitalea biformata (strain ATCC BAA-864 / DSM 15991 / KCTC 12146 / HTCC2501)</name>
    <dbReference type="NCBI Taxonomy" id="313596"/>
    <lineage>
        <taxon>Bacteria</taxon>
        <taxon>Pseudomonadati</taxon>
        <taxon>Bacteroidota</taxon>
        <taxon>Flavobacteriia</taxon>
        <taxon>Flavobacteriales</taxon>
        <taxon>Flavobacteriaceae</taxon>
        <taxon>Robiginitalea</taxon>
    </lineage>
</organism>
<dbReference type="GO" id="GO:0016740">
    <property type="term" value="F:transferase activity"/>
    <property type="evidence" value="ECO:0007669"/>
    <property type="project" value="UniProtKB-KW"/>
</dbReference>
<keyword evidence="1" id="KW-0812">Transmembrane</keyword>
<keyword evidence="4" id="KW-1185">Reference proteome</keyword>
<sequence>MNPFFSFVIPVYNRPDELRELFASLASQEADTPFEVLVVEDGSEKDARQVVEAFREDLDIRYFSKANTGPGDSRNFGMERARGQYFLLVDSDCILPPGYLGNLQEALQSDPLDCFGGPDAADPSFSPVQQAISYTMTSGLTTGGLRGGAKRREAFQPRSFNMGISREAFQKSGGFGNIHPGEDPDLSLRLRKLGFRLGYYPEVVVYHKRRVDFHSFYRQVYKFGLARPILNRWHPGSARVTYWFPFVFTLGLAVALLLPLLFRHPAAWIPAGAYLAYLAAVGLGARSTTRDWRAACLAIPAVLVQFTGYGWGFFKSAILLTFSRKKPQTLFPELFYNT</sequence>
<dbReference type="OrthoDB" id="9813550at2"/>
<dbReference type="InterPro" id="IPR050834">
    <property type="entry name" value="Glycosyltransf_2"/>
</dbReference>
<keyword evidence="3" id="KW-0808">Transferase</keyword>
<reference evidence="3 4" key="1">
    <citation type="journal article" date="2009" name="J. Bacteriol.">
        <title>Complete genome sequence of Robiginitalea biformata HTCC2501.</title>
        <authorList>
            <person name="Oh H.M."/>
            <person name="Giovannoni S.J."/>
            <person name="Lee K."/>
            <person name="Ferriera S."/>
            <person name="Johnson J."/>
            <person name="Cho J.C."/>
        </authorList>
    </citation>
    <scope>NUCLEOTIDE SEQUENCE [LARGE SCALE GENOMIC DNA]</scope>
    <source>
        <strain evidence="4">ATCC BAA-864 / HTCC2501 / KCTC 12146</strain>
    </source>
</reference>
<dbReference type="AlphaFoldDB" id="A4CLU7"/>
<feature type="transmembrane region" description="Helical" evidence="1">
    <location>
        <begin position="292"/>
        <end position="314"/>
    </location>
</feature>
<dbReference type="HOGENOM" id="CLU_025996_19_1_10"/>
<dbReference type="EMBL" id="CP001712">
    <property type="protein sequence ID" value="EAR15846.1"/>
    <property type="molecule type" value="Genomic_DNA"/>
</dbReference>
<dbReference type="Pfam" id="PF00535">
    <property type="entry name" value="Glycos_transf_2"/>
    <property type="match status" value="1"/>
</dbReference>
<dbReference type="PANTHER" id="PTHR43685">
    <property type="entry name" value="GLYCOSYLTRANSFERASE"/>
    <property type="match status" value="1"/>
</dbReference>
<feature type="domain" description="Glycosyltransferase 2-like" evidence="2">
    <location>
        <begin position="6"/>
        <end position="130"/>
    </location>
</feature>
<dbReference type="eggNOG" id="COG1216">
    <property type="taxonomic scope" value="Bacteria"/>
</dbReference>
<dbReference type="PANTHER" id="PTHR43685:SF2">
    <property type="entry name" value="GLYCOSYLTRANSFERASE 2-LIKE DOMAIN-CONTAINING PROTEIN"/>
    <property type="match status" value="1"/>
</dbReference>
<dbReference type="SUPFAM" id="SSF53448">
    <property type="entry name" value="Nucleotide-diphospho-sugar transferases"/>
    <property type="match status" value="1"/>
</dbReference>
<feature type="transmembrane region" description="Helical" evidence="1">
    <location>
        <begin position="240"/>
        <end position="261"/>
    </location>
</feature>
<evidence type="ECO:0000313" key="4">
    <source>
        <dbReference type="Proteomes" id="UP000009049"/>
    </source>
</evidence>
<dbReference type="STRING" id="313596.RB2501_15999"/>
<dbReference type="Proteomes" id="UP000009049">
    <property type="component" value="Chromosome"/>
</dbReference>
<evidence type="ECO:0000259" key="2">
    <source>
        <dbReference type="Pfam" id="PF00535"/>
    </source>
</evidence>
<gene>
    <name evidence="3" type="ordered locus">RB2501_15999</name>
</gene>
<name>A4CLU7_ROBBH</name>
<dbReference type="RefSeq" id="WP_015755161.1">
    <property type="nucleotide sequence ID" value="NC_013222.1"/>
</dbReference>
<feature type="transmembrane region" description="Helical" evidence="1">
    <location>
        <begin position="267"/>
        <end position="285"/>
    </location>
</feature>
<dbReference type="InterPro" id="IPR029044">
    <property type="entry name" value="Nucleotide-diphossugar_trans"/>
</dbReference>
<keyword evidence="1" id="KW-1133">Transmembrane helix</keyword>
<dbReference type="CAZy" id="GT2">
    <property type="family name" value="Glycosyltransferase Family 2"/>
</dbReference>
<dbReference type="InterPro" id="IPR001173">
    <property type="entry name" value="Glyco_trans_2-like"/>
</dbReference>
<evidence type="ECO:0000256" key="1">
    <source>
        <dbReference type="SAM" id="Phobius"/>
    </source>
</evidence>
<accession>A4CLU7</accession>